<evidence type="ECO:0000313" key="11">
    <source>
        <dbReference type="Proteomes" id="UP000031586"/>
    </source>
</evidence>
<keyword evidence="4 6" id="KW-0862">Zinc</keyword>
<dbReference type="Pfam" id="PF12561">
    <property type="entry name" value="TagA"/>
    <property type="match status" value="1"/>
</dbReference>
<dbReference type="AlphaFoldDB" id="A0A0C1ZL40"/>
<dbReference type="Gene3D" id="2.60.40.10">
    <property type="entry name" value="Immunoglobulins"/>
    <property type="match status" value="2"/>
</dbReference>
<evidence type="ECO:0000256" key="6">
    <source>
        <dbReference type="PROSITE-ProRule" id="PRU01031"/>
    </source>
</evidence>
<dbReference type="Pfam" id="PF10462">
    <property type="entry name" value="Peptidase_M66"/>
    <property type="match status" value="1"/>
</dbReference>
<feature type="chain" id="PRO_5002157245" evidence="8">
    <location>
        <begin position="25"/>
        <end position="988"/>
    </location>
</feature>
<evidence type="ECO:0000256" key="2">
    <source>
        <dbReference type="ARBA" id="ARBA00022723"/>
    </source>
</evidence>
<evidence type="ECO:0000313" key="10">
    <source>
        <dbReference type="EMBL" id="KIF53856.1"/>
    </source>
</evidence>
<comment type="caution">
    <text evidence="10">The sequence shown here is derived from an EMBL/GenBank/DDBJ whole genome shotgun (WGS) entry which is preliminary data.</text>
</comment>
<sequence length="988" mass="107297">MKINKVSIGLSVACGLLFTSVTHAQVIPFNNNQPTNDLQGDFEAMVIYAQNITVPHHNDKGDPRPHLTALRDTLLLVKPVENVLDSTQVKVIGRDANGEQLGVLSLNPPEQIPSHDGPNLDITYAQDMWSVTLPATWVQPGLTLELLNGSTSGVLSGLDIGAPNELLINTMDLGMLTNPRGRFYFADNPERHRDYFQKIPVSKLIVNPYETVKLNEVMLPDGRLLTELDPSTGTWHKGDMRAYTTKILMSHGINLANYGINSSTAISERAHPYTANQITAIAAVGRYQNGVVAHGGSGGNGMVTIDSSLGNEWSHEVGHNFGLGHWPGGTDGTTHRPSTDINSAWGWDQFQQRFIANFMWNKRNGQDQVCCTDGIGIPAFEGYKFNRDAMGGGEPTSPISKYTLHTPFVLEKIQTFMEKKAAFDAASSTGFSKWDGETKTMQEYEQPALLLAKSIASQSQLNTIKDDTSGSVLLGYINDFDITKVETGDGRWIRDIYLPSAANVVAGKVVNVARYSGYGVTVHINGQSVNLNRGDSKFYISDGKGWQETSEAQVAENNPTRIPTDSGVAVTTLVGYYDPQQTLKSYIFPALHGAYGFVYQSTPAESLNANGCYVRVYNGRNYQTDNYQLAGFRYDDNVMNKFHINLKQADAPTRAEVVCDNTVLSSLDIEKPKQALKVSIVQSDSLTDSTPTENSAPVAHAGEDQSVLSGATITLSAEQSADADGDELTYVWKQISGLPATIQSTDKVNTSVILPESNKAESYVFSVTVSDGKASSEDTVIISAQPQANQNHAPQVSLPQSMEAKSGAVIEIAATASDQDGDVLSYQWHTSGLVYQPVSVGTIRLTVPEVTVDSQFTVRVVVSDPVGESASSSTIVKVKANSNSCSISDPNAANYAVWSASKSYSGGDLVSYKQLVWKAKYWSQNNQPDNSDAWELVSDVALPWSTQKAYSGGDQVTYNGVKYEAKWWTRGDQPDISSVWTGKGSACQ</sequence>
<dbReference type="Proteomes" id="UP000031586">
    <property type="component" value="Unassembled WGS sequence"/>
</dbReference>
<name>A0A0C1ZL40_9VIBR</name>
<evidence type="ECO:0000256" key="3">
    <source>
        <dbReference type="ARBA" id="ARBA00022801"/>
    </source>
</evidence>
<feature type="region of interest" description="Disordered" evidence="7">
    <location>
        <begin position="684"/>
        <end position="703"/>
    </location>
</feature>
<evidence type="ECO:0000256" key="5">
    <source>
        <dbReference type="ARBA" id="ARBA00023049"/>
    </source>
</evidence>
<dbReference type="InterPro" id="IPR022218">
    <property type="entry name" value="TagA_dom"/>
</dbReference>
<dbReference type="PANTHER" id="PTHR39540:SF1">
    <property type="entry name" value="DICTOMALLEIN-1-RELATED"/>
    <property type="match status" value="1"/>
</dbReference>
<feature type="binding site" evidence="6">
    <location>
        <position position="325"/>
    </location>
    <ligand>
        <name>Zn(2+)</name>
        <dbReference type="ChEBI" id="CHEBI:29105"/>
        <note>catalytic</note>
    </ligand>
</feature>
<keyword evidence="2 6" id="KW-0479">Metal-binding</keyword>
<proteinExistence type="predicted"/>
<keyword evidence="1 6" id="KW-0645">Protease</keyword>
<dbReference type="MEROPS" id="M66.001"/>
<dbReference type="GO" id="GO:0005576">
    <property type="term" value="C:extracellular region"/>
    <property type="evidence" value="ECO:0007669"/>
    <property type="project" value="InterPro"/>
</dbReference>
<dbReference type="EMBL" id="JPRD01000011">
    <property type="protein sequence ID" value="KIF53856.1"/>
    <property type="molecule type" value="Genomic_DNA"/>
</dbReference>
<dbReference type="InterPro" id="IPR048990">
    <property type="entry name" value="StcE_b-sandwich"/>
</dbReference>
<dbReference type="Gene3D" id="2.10.10.20">
    <property type="entry name" value="Carbohydrate-binding module superfamily 5/12"/>
    <property type="match status" value="2"/>
</dbReference>
<evidence type="ECO:0000256" key="8">
    <source>
        <dbReference type="SAM" id="SignalP"/>
    </source>
</evidence>
<dbReference type="InterPro" id="IPR036573">
    <property type="entry name" value="CBM_sf_5/12"/>
</dbReference>
<reference evidence="10 11" key="1">
    <citation type="submission" date="2014-07" db="EMBL/GenBank/DDBJ databases">
        <title>Unique and conserved regions in Vibrio harveyi and related species in comparison with the shrimp pathogen Vibrio harveyi CAIM 1792.</title>
        <authorList>
            <person name="Espinoza-Valles I."/>
            <person name="Vora G."/>
            <person name="Leekitcharoenphon P."/>
            <person name="Ussery D."/>
            <person name="Hoj L."/>
            <person name="Gomez-Gil B."/>
        </authorList>
    </citation>
    <scope>NUCLEOTIDE SEQUENCE [LARGE SCALE GENOMIC DNA]</scope>
    <source>
        <strain evidence="11">CAIM 1854 / LMG 25443</strain>
    </source>
</reference>
<dbReference type="PANTHER" id="PTHR39540">
    <property type="match status" value="1"/>
</dbReference>
<feature type="domain" description="Peptidase M66" evidence="9">
    <location>
        <begin position="165"/>
        <end position="423"/>
    </location>
</feature>
<dbReference type="GO" id="GO:0006508">
    <property type="term" value="P:proteolysis"/>
    <property type="evidence" value="ECO:0007669"/>
    <property type="project" value="UniProtKB-UniRule"/>
</dbReference>
<dbReference type="Pfam" id="PF02839">
    <property type="entry name" value="CBM_5_12"/>
    <property type="match status" value="2"/>
</dbReference>
<dbReference type="InterPro" id="IPR003610">
    <property type="entry name" value="CBM5/12"/>
</dbReference>
<dbReference type="Pfam" id="PF20944">
    <property type="entry name" value="StcE_b-sandwich"/>
    <property type="match status" value="1"/>
</dbReference>
<dbReference type="InterPro" id="IPR013783">
    <property type="entry name" value="Ig-like_fold"/>
</dbReference>
<dbReference type="GO" id="GO:0005975">
    <property type="term" value="P:carbohydrate metabolic process"/>
    <property type="evidence" value="ECO:0007669"/>
    <property type="project" value="InterPro"/>
</dbReference>
<feature type="active site" evidence="6">
    <location>
        <position position="316"/>
    </location>
</feature>
<evidence type="ECO:0000256" key="4">
    <source>
        <dbReference type="ARBA" id="ARBA00022833"/>
    </source>
</evidence>
<dbReference type="SUPFAM" id="SSF51055">
    <property type="entry name" value="Carbohydrate binding domain"/>
    <property type="match status" value="2"/>
</dbReference>
<gene>
    <name evidence="10" type="ORF">H735_05570</name>
</gene>
<dbReference type="GO" id="GO:0030246">
    <property type="term" value="F:carbohydrate binding"/>
    <property type="evidence" value="ECO:0007669"/>
    <property type="project" value="InterPro"/>
</dbReference>
<dbReference type="Gene3D" id="2.60.120.1230">
    <property type="match status" value="1"/>
</dbReference>
<protein>
    <submittedName>
        <fullName evidence="10">Peptidase M66</fullName>
    </submittedName>
</protein>
<keyword evidence="5 6" id="KW-0482">Metalloprotease</keyword>
<feature type="compositionally biased region" description="Polar residues" evidence="7">
    <location>
        <begin position="684"/>
        <end position="695"/>
    </location>
</feature>
<dbReference type="CDD" id="cd12215">
    <property type="entry name" value="ChiC_BD"/>
    <property type="match status" value="2"/>
</dbReference>
<dbReference type="InterPro" id="IPR019503">
    <property type="entry name" value="Peptidase_M66_dom"/>
</dbReference>
<feature type="signal peptide" evidence="8">
    <location>
        <begin position="1"/>
        <end position="24"/>
    </location>
</feature>
<dbReference type="InterPro" id="IPR051256">
    <property type="entry name" value="Dictomallein"/>
</dbReference>
<feature type="binding site" evidence="6">
    <location>
        <position position="315"/>
    </location>
    <ligand>
        <name>Zn(2+)</name>
        <dbReference type="ChEBI" id="CHEBI:29105"/>
        <note>catalytic</note>
    </ligand>
</feature>
<evidence type="ECO:0000256" key="7">
    <source>
        <dbReference type="SAM" id="MobiDB-lite"/>
    </source>
</evidence>
<dbReference type="SMART" id="SM00495">
    <property type="entry name" value="ChtBD3"/>
    <property type="match status" value="2"/>
</dbReference>
<dbReference type="PROSITE" id="PS51694">
    <property type="entry name" value="PEPTIDASE_M66"/>
    <property type="match status" value="1"/>
</dbReference>
<dbReference type="GO" id="GO:0004553">
    <property type="term" value="F:hydrolase activity, hydrolyzing O-glycosyl compounds"/>
    <property type="evidence" value="ECO:0007669"/>
    <property type="project" value="InterPro"/>
</dbReference>
<dbReference type="Pfam" id="PF22352">
    <property type="entry name" value="K319L-like_PKD"/>
    <property type="match status" value="1"/>
</dbReference>
<feature type="binding site" evidence="6">
    <location>
        <position position="319"/>
    </location>
    <ligand>
        <name>Zn(2+)</name>
        <dbReference type="ChEBI" id="CHEBI:29105"/>
        <note>catalytic</note>
    </ligand>
</feature>
<dbReference type="GO" id="GO:0046872">
    <property type="term" value="F:metal ion binding"/>
    <property type="evidence" value="ECO:0007669"/>
    <property type="project" value="UniProtKB-UniRule"/>
</dbReference>
<keyword evidence="8" id="KW-0732">Signal</keyword>
<dbReference type="PATRIC" id="fig|1229493.5.peg.179"/>
<organism evidence="10 11">
    <name type="scientific">Vibrio owensii CAIM 1854 = LMG 25443</name>
    <dbReference type="NCBI Taxonomy" id="1229493"/>
    <lineage>
        <taxon>Bacteria</taxon>
        <taxon>Pseudomonadati</taxon>
        <taxon>Pseudomonadota</taxon>
        <taxon>Gammaproteobacteria</taxon>
        <taxon>Vibrionales</taxon>
        <taxon>Vibrionaceae</taxon>
        <taxon>Vibrio</taxon>
    </lineage>
</organism>
<accession>A0A0C1ZL40</accession>
<dbReference type="GO" id="GO:0004222">
    <property type="term" value="F:metalloendopeptidase activity"/>
    <property type="evidence" value="ECO:0007669"/>
    <property type="project" value="UniProtKB-UniRule"/>
</dbReference>
<keyword evidence="3 6" id="KW-0378">Hydrolase</keyword>
<comment type="cofactor">
    <cofactor evidence="6">
        <name>Zn(2+)</name>
        <dbReference type="ChEBI" id="CHEBI:29105"/>
    </cofactor>
    <text evidence="6">Binds 1 zinc ion per subunit.</text>
</comment>
<evidence type="ECO:0000259" key="9">
    <source>
        <dbReference type="PROSITE" id="PS51694"/>
    </source>
</evidence>
<dbReference type="RefSeq" id="WP_027726804.1">
    <property type="nucleotide sequence ID" value="NZ_BAOH01000117.1"/>
</dbReference>
<evidence type="ECO:0000256" key="1">
    <source>
        <dbReference type="ARBA" id="ARBA00022670"/>
    </source>
</evidence>
<dbReference type="SUPFAM" id="SSF55486">
    <property type="entry name" value="Metalloproteases ('zincins'), catalytic domain"/>
    <property type="match status" value="1"/>
</dbReference>